<dbReference type="EMBL" id="BGZK01000316">
    <property type="protein sequence ID" value="GBP36260.1"/>
    <property type="molecule type" value="Genomic_DNA"/>
</dbReference>
<sequence length="93" mass="10774">MGRPYVFRKMSDSSLCPDCVQSLVAMRRKRRRQSRSRRLHLTLNDLGDLKEESNSNASEFRWSEEDRYEPSVDSYRSVPSVNGDALLMVSAFV</sequence>
<evidence type="ECO:0000313" key="2">
    <source>
        <dbReference type="Proteomes" id="UP000299102"/>
    </source>
</evidence>
<gene>
    <name evidence="1" type="ORF">EVAR_85508_1</name>
</gene>
<reference evidence="1 2" key="1">
    <citation type="journal article" date="2019" name="Commun. Biol.">
        <title>The bagworm genome reveals a unique fibroin gene that provides high tensile strength.</title>
        <authorList>
            <person name="Kono N."/>
            <person name="Nakamura H."/>
            <person name="Ohtoshi R."/>
            <person name="Tomita M."/>
            <person name="Numata K."/>
            <person name="Arakawa K."/>
        </authorList>
    </citation>
    <scope>NUCLEOTIDE SEQUENCE [LARGE SCALE GENOMIC DNA]</scope>
</reference>
<accession>A0A4C1VCK4</accession>
<protein>
    <submittedName>
        <fullName evidence="1">Uncharacterized protein</fullName>
    </submittedName>
</protein>
<proteinExistence type="predicted"/>
<organism evidence="1 2">
    <name type="scientific">Eumeta variegata</name>
    <name type="common">Bagworm moth</name>
    <name type="synonym">Eumeta japonica</name>
    <dbReference type="NCBI Taxonomy" id="151549"/>
    <lineage>
        <taxon>Eukaryota</taxon>
        <taxon>Metazoa</taxon>
        <taxon>Ecdysozoa</taxon>
        <taxon>Arthropoda</taxon>
        <taxon>Hexapoda</taxon>
        <taxon>Insecta</taxon>
        <taxon>Pterygota</taxon>
        <taxon>Neoptera</taxon>
        <taxon>Endopterygota</taxon>
        <taxon>Lepidoptera</taxon>
        <taxon>Glossata</taxon>
        <taxon>Ditrysia</taxon>
        <taxon>Tineoidea</taxon>
        <taxon>Psychidae</taxon>
        <taxon>Oiketicinae</taxon>
        <taxon>Eumeta</taxon>
    </lineage>
</organism>
<dbReference type="Proteomes" id="UP000299102">
    <property type="component" value="Unassembled WGS sequence"/>
</dbReference>
<dbReference type="AlphaFoldDB" id="A0A4C1VCK4"/>
<keyword evidence="2" id="KW-1185">Reference proteome</keyword>
<evidence type="ECO:0000313" key="1">
    <source>
        <dbReference type="EMBL" id="GBP36260.1"/>
    </source>
</evidence>
<name>A0A4C1VCK4_EUMVA</name>
<comment type="caution">
    <text evidence="1">The sequence shown here is derived from an EMBL/GenBank/DDBJ whole genome shotgun (WGS) entry which is preliminary data.</text>
</comment>